<dbReference type="GO" id="GO:0016757">
    <property type="term" value="F:glycosyltransferase activity"/>
    <property type="evidence" value="ECO:0007669"/>
    <property type="project" value="UniProtKB-KW"/>
</dbReference>
<proteinExistence type="predicted"/>
<dbReference type="InterPro" id="IPR001173">
    <property type="entry name" value="Glyco_trans_2-like"/>
</dbReference>
<protein>
    <submittedName>
        <fullName evidence="2">Glycosyltransferase</fullName>
        <ecNumber evidence="2">2.4.-.-</ecNumber>
    </submittedName>
</protein>
<dbReference type="SUPFAM" id="SSF53448">
    <property type="entry name" value="Nucleotide-diphospho-sugar transferases"/>
    <property type="match status" value="1"/>
</dbReference>
<keyword evidence="3" id="KW-1185">Reference proteome</keyword>
<dbReference type="PANTHER" id="PTHR22916">
    <property type="entry name" value="GLYCOSYLTRANSFERASE"/>
    <property type="match status" value="1"/>
</dbReference>
<gene>
    <name evidence="2" type="ORF">ACFOSX_08655</name>
</gene>
<evidence type="ECO:0000259" key="1">
    <source>
        <dbReference type="Pfam" id="PF00535"/>
    </source>
</evidence>
<feature type="domain" description="Glycosyltransferase 2-like" evidence="1">
    <location>
        <begin position="13"/>
        <end position="181"/>
    </location>
</feature>
<reference evidence="3" key="1">
    <citation type="journal article" date="2019" name="Int. J. Syst. Evol. Microbiol.">
        <title>The Global Catalogue of Microorganisms (GCM) 10K type strain sequencing project: providing services to taxonomists for standard genome sequencing and annotation.</title>
        <authorList>
            <consortium name="The Broad Institute Genomics Platform"/>
            <consortium name="The Broad Institute Genome Sequencing Center for Infectious Disease"/>
            <person name="Wu L."/>
            <person name="Ma J."/>
        </authorList>
    </citation>
    <scope>NUCLEOTIDE SEQUENCE [LARGE SCALE GENOMIC DNA]</scope>
    <source>
        <strain evidence="3">CECT 8979</strain>
    </source>
</reference>
<dbReference type="Proteomes" id="UP001595812">
    <property type="component" value="Unassembled WGS sequence"/>
</dbReference>
<dbReference type="EMBL" id="JBHSAT010000004">
    <property type="protein sequence ID" value="MFC3877299.1"/>
    <property type="molecule type" value="Genomic_DNA"/>
</dbReference>
<dbReference type="InterPro" id="IPR029044">
    <property type="entry name" value="Nucleotide-diphossugar_trans"/>
</dbReference>
<evidence type="ECO:0000313" key="3">
    <source>
        <dbReference type="Proteomes" id="UP001595812"/>
    </source>
</evidence>
<sequence>MGNHKLIDSPMVSVSILTYQHKKFIEKCLNSVLSQKTNFTFEIVIGEDESIDGTRELCLKYAKKHPDKIRLILRNRKQVIYIDGKPTGRYNFIENLRACRGKYIALCEGDDFWIDKYKLQKQVDFLENNEDYVMTCHNSIVVNEKNEILSDSRLSKDRMIDFSSEELKEGRQIITNTMCFRNILSDFPQIFSRVPGGDTFLVALLGEFGKSKFQNEIENSAYRIHGGGLWNSKSNIDKLNALSKSYLLMSKYFKSRKEQVPSKKLFGKYFNVERSIIDHNIQFKIKLKLFFRVLIVSKECFIHSEYRKILTINRFLLVRIVKSLSAN</sequence>
<keyword evidence="2" id="KW-0808">Transferase</keyword>
<comment type="caution">
    <text evidence="2">The sequence shown here is derived from an EMBL/GenBank/DDBJ whole genome shotgun (WGS) entry which is preliminary data.</text>
</comment>
<evidence type="ECO:0000313" key="2">
    <source>
        <dbReference type="EMBL" id="MFC3877299.1"/>
    </source>
</evidence>
<dbReference type="RefSeq" id="WP_386099318.1">
    <property type="nucleotide sequence ID" value="NZ_JBHSAT010000004.1"/>
</dbReference>
<organism evidence="2 3">
    <name type="scientific">Winogradskyella maritima</name>
    <dbReference type="NCBI Taxonomy" id="1517766"/>
    <lineage>
        <taxon>Bacteria</taxon>
        <taxon>Pseudomonadati</taxon>
        <taxon>Bacteroidota</taxon>
        <taxon>Flavobacteriia</taxon>
        <taxon>Flavobacteriales</taxon>
        <taxon>Flavobacteriaceae</taxon>
        <taxon>Winogradskyella</taxon>
    </lineage>
</organism>
<name>A0ABV8AIR9_9FLAO</name>
<keyword evidence="2" id="KW-0328">Glycosyltransferase</keyword>
<accession>A0ABV8AIR9</accession>
<dbReference type="Pfam" id="PF00535">
    <property type="entry name" value="Glycos_transf_2"/>
    <property type="match status" value="1"/>
</dbReference>
<dbReference type="Gene3D" id="3.90.550.10">
    <property type="entry name" value="Spore Coat Polysaccharide Biosynthesis Protein SpsA, Chain A"/>
    <property type="match status" value="1"/>
</dbReference>
<dbReference type="EC" id="2.4.-.-" evidence="2"/>
<dbReference type="PANTHER" id="PTHR22916:SF3">
    <property type="entry name" value="UDP-GLCNAC:BETAGAL BETA-1,3-N-ACETYLGLUCOSAMINYLTRANSFERASE-LIKE PROTEIN 1"/>
    <property type="match status" value="1"/>
</dbReference>